<gene>
    <name evidence="3" type="ORF">MW290_21870</name>
</gene>
<dbReference type="Proteomes" id="UP001056201">
    <property type="component" value="Chromosome 2"/>
</dbReference>
<proteinExistence type="predicted"/>
<organism evidence="3 4">
    <name type="scientific">Aquincola tertiaricarbonis</name>
    <dbReference type="NCBI Taxonomy" id="391953"/>
    <lineage>
        <taxon>Bacteria</taxon>
        <taxon>Pseudomonadati</taxon>
        <taxon>Pseudomonadota</taxon>
        <taxon>Betaproteobacteria</taxon>
        <taxon>Burkholderiales</taxon>
        <taxon>Sphaerotilaceae</taxon>
        <taxon>Aquincola</taxon>
    </lineage>
</organism>
<dbReference type="InterPro" id="IPR013424">
    <property type="entry name" value="Ice-binding_C"/>
</dbReference>
<dbReference type="Pfam" id="PF07589">
    <property type="entry name" value="PEP-CTERM"/>
    <property type="match status" value="1"/>
</dbReference>
<evidence type="ECO:0000313" key="3">
    <source>
        <dbReference type="EMBL" id="URI11589.1"/>
    </source>
</evidence>
<accession>A0ABY4SGF7</accession>
<dbReference type="NCBIfam" id="TIGR02595">
    <property type="entry name" value="PEP_CTERM"/>
    <property type="match status" value="1"/>
</dbReference>
<evidence type="ECO:0000256" key="1">
    <source>
        <dbReference type="SAM" id="SignalP"/>
    </source>
</evidence>
<reference evidence="3" key="1">
    <citation type="submission" date="2022-05" db="EMBL/GenBank/DDBJ databases">
        <title>An RpoN-dependent PEP-CTERM gene is involved in floc formation of an Aquincola tertiaricarbonis strain.</title>
        <authorList>
            <person name="Qiu D."/>
            <person name="Xia M."/>
        </authorList>
    </citation>
    <scope>NUCLEOTIDE SEQUENCE</scope>
    <source>
        <strain evidence="3">RN12</strain>
    </source>
</reference>
<feature type="chain" id="PRO_5045975180" evidence="1">
    <location>
        <begin position="22"/>
        <end position="163"/>
    </location>
</feature>
<dbReference type="RefSeq" id="WP_250199783.1">
    <property type="nucleotide sequence ID" value="NZ_CP097636.1"/>
</dbReference>
<feature type="signal peptide" evidence="1">
    <location>
        <begin position="1"/>
        <end position="21"/>
    </location>
</feature>
<sequence length="163" mass="16751">MKPQALWAAAALAVTALQAGAVALPGSSFDDVSSTYFFDVKRIGAADTFFNFVFEPAGGETGLQYRISGDISATNFSLSSVTLNGTPFSLQPTAGGNFLGVVGAITGSPLEVEITGTFTGDPGSYGNLQGSLVLAPVPEPETYALMLAGLAAVGFAARRRRVH</sequence>
<keyword evidence="4" id="KW-1185">Reference proteome</keyword>
<evidence type="ECO:0000259" key="2">
    <source>
        <dbReference type="Pfam" id="PF07589"/>
    </source>
</evidence>
<name>A0ABY4SGF7_AQUTE</name>
<feature type="domain" description="Ice-binding protein C-terminal" evidence="2">
    <location>
        <begin position="136"/>
        <end position="160"/>
    </location>
</feature>
<dbReference type="EMBL" id="CP097636">
    <property type="protein sequence ID" value="URI11589.1"/>
    <property type="molecule type" value="Genomic_DNA"/>
</dbReference>
<protein>
    <submittedName>
        <fullName evidence="3">FxDxF family PEP-CTERM protein</fullName>
    </submittedName>
</protein>
<dbReference type="NCBIfam" id="NF038126">
    <property type="entry name" value="PEP_CTERM_FxDxF"/>
    <property type="match status" value="1"/>
</dbReference>
<keyword evidence="1" id="KW-0732">Signal</keyword>
<evidence type="ECO:0000313" key="4">
    <source>
        <dbReference type="Proteomes" id="UP001056201"/>
    </source>
</evidence>